<evidence type="ECO:0000313" key="2">
    <source>
        <dbReference type="Proteomes" id="UP000008221"/>
    </source>
</evidence>
<protein>
    <recommendedName>
        <fullName evidence="3">Activator of Hsp90 ATPase 1 family protein</fullName>
    </recommendedName>
</protein>
<reference evidence="1 2" key="1">
    <citation type="journal article" date="2009" name="Genome Res.">
        <title>Complete genome of the cellulolytic thermophile Acidothermus cellulolyticus 11B provides insights into its ecophysiological and evolutionary adaptations.</title>
        <authorList>
            <person name="Barabote R.D."/>
            <person name="Xie G."/>
            <person name="Leu D.H."/>
            <person name="Normand P."/>
            <person name="Necsulea A."/>
            <person name="Daubin V."/>
            <person name="Medigue C."/>
            <person name="Adney W.S."/>
            <person name="Xu X.C."/>
            <person name="Lapidus A."/>
            <person name="Parales R.E."/>
            <person name="Detter C."/>
            <person name="Pujic P."/>
            <person name="Bruce D."/>
            <person name="Lavire C."/>
            <person name="Challacombe J.F."/>
            <person name="Brettin T.S."/>
            <person name="Berry A.M."/>
        </authorList>
    </citation>
    <scope>NUCLEOTIDE SEQUENCE [LARGE SCALE GENOMIC DNA]</scope>
    <source>
        <strain evidence="2">ATCC 43068 / DSM 8971 / 11B</strain>
    </source>
</reference>
<dbReference type="RefSeq" id="WP_011719735.1">
    <property type="nucleotide sequence ID" value="NC_008578.1"/>
</dbReference>
<dbReference type="InParanoid" id="A0LTB2"/>
<dbReference type="OrthoDB" id="268331at2"/>
<evidence type="ECO:0008006" key="3">
    <source>
        <dbReference type="Google" id="ProtNLM"/>
    </source>
</evidence>
<dbReference type="AlphaFoldDB" id="A0LTB2"/>
<dbReference type="InterPro" id="IPR023393">
    <property type="entry name" value="START-like_dom_sf"/>
</dbReference>
<dbReference type="STRING" id="351607.Acel_0899"/>
<gene>
    <name evidence="1" type="ordered locus">Acel_0899</name>
</gene>
<dbReference type="Proteomes" id="UP000008221">
    <property type="component" value="Chromosome"/>
</dbReference>
<dbReference type="eggNOG" id="COG3832">
    <property type="taxonomic scope" value="Bacteria"/>
</dbReference>
<keyword evidence="2" id="KW-1185">Reference proteome</keyword>
<organism evidence="1 2">
    <name type="scientific">Acidothermus cellulolyticus (strain ATCC 43068 / DSM 8971 / 11B)</name>
    <dbReference type="NCBI Taxonomy" id="351607"/>
    <lineage>
        <taxon>Bacteria</taxon>
        <taxon>Bacillati</taxon>
        <taxon>Actinomycetota</taxon>
        <taxon>Actinomycetes</taxon>
        <taxon>Acidothermales</taxon>
        <taxon>Acidothermaceae</taxon>
        <taxon>Acidothermus</taxon>
    </lineage>
</organism>
<dbReference type="EMBL" id="CP000481">
    <property type="protein sequence ID" value="ABK52672.1"/>
    <property type="molecule type" value="Genomic_DNA"/>
</dbReference>
<name>A0LTB2_ACIC1</name>
<sequence length="156" mass="17114">MTETQALETPLTVEPVHVTFVPQRVELTADLRLGAMRRRVFDALLQPATWWPLQRGAVVVEPRVGGRVYVDYADGCGVLLGHVTRLLPPEEFVVAGAFGLPGPAIGVWETRLSTEDRTTRLVARLCVVGEVDESARRGLLRDWDAAYAALAAHFPA</sequence>
<proteinExistence type="predicted"/>
<dbReference type="Gene3D" id="3.30.530.20">
    <property type="match status" value="1"/>
</dbReference>
<dbReference type="HOGENOM" id="CLU_1682834_0_0_11"/>
<accession>A0LTB2</accession>
<evidence type="ECO:0000313" key="1">
    <source>
        <dbReference type="EMBL" id="ABK52672.1"/>
    </source>
</evidence>
<dbReference type="SUPFAM" id="SSF55961">
    <property type="entry name" value="Bet v1-like"/>
    <property type="match status" value="1"/>
</dbReference>
<dbReference type="KEGG" id="ace:Acel_0899"/>